<gene>
    <name evidence="2" type="ORF">JM93_01895</name>
</gene>
<dbReference type="PROSITE" id="PS51186">
    <property type="entry name" value="GNAT"/>
    <property type="match status" value="1"/>
</dbReference>
<dbReference type="GO" id="GO:0016747">
    <property type="term" value="F:acyltransferase activity, transferring groups other than amino-acyl groups"/>
    <property type="evidence" value="ECO:0007669"/>
    <property type="project" value="InterPro"/>
</dbReference>
<sequence>MLLPLLRQTTPSDWPGLDTLYGDAFPDEELRPLVKDLLEFDRGILSILAEQEGAICGHVIFTMCPVGDEKAAVAALLGPLAVSPSQQCTGIGTALVREGFEQGKAASASIALVLGDPAYYGRFGFTAERRIDPPFPLPEEWTGAWQSVRLSGDGNAPIGPLQVPAPWDKKTYWQP</sequence>
<dbReference type="InterPro" id="IPR016181">
    <property type="entry name" value="Acyl_CoA_acyltransferase"/>
</dbReference>
<feature type="domain" description="N-acetyltransferase" evidence="1">
    <location>
        <begin position="4"/>
        <end position="144"/>
    </location>
</feature>
<dbReference type="RefSeq" id="WP_145342518.1">
    <property type="nucleotide sequence ID" value="NZ_SMLY01000073.1"/>
</dbReference>
<dbReference type="Gene3D" id="3.40.630.30">
    <property type="match status" value="1"/>
</dbReference>
<dbReference type="EMBL" id="VLLF01000003">
    <property type="protein sequence ID" value="TWI89689.1"/>
    <property type="molecule type" value="Genomic_DNA"/>
</dbReference>
<accession>A0A562T7Q7</accession>
<evidence type="ECO:0000313" key="2">
    <source>
        <dbReference type="EMBL" id="TWI89689.1"/>
    </source>
</evidence>
<proteinExistence type="predicted"/>
<dbReference type="Proteomes" id="UP000320593">
    <property type="component" value="Unassembled WGS sequence"/>
</dbReference>
<dbReference type="OrthoDB" id="9797178at2"/>
<organism evidence="2 3">
    <name type="scientific">Roseibium hamelinense</name>
    <dbReference type="NCBI Taxonomy" id="150831"/>
    <lineage>
        <taxon>Bacteria</taxon>
        <taxon>Pseudomonadati</taxon>
        <taxon>Pseudomonadota</taxon>
        <taxon>Alphaproteobacteria</taxon>
        <taxon>Hyphomicrobiales</taxon>
        <taxon>Stappiaceae</taxon>
        <taxon>Roseibium</taxon>
    </lineage>
</organism>
<dbReference type="Pfam" id="PF00583">
    <property type="entry name" value="Acetyltransf_1"/>
    <property type="match status" value="1"/>
</dbReference>
<name>A0A562T7Q7_9HYPH</name>
<keyword evidence="2" id="KW-0808">Transferase</keyword>
<keyword evidence="3" id="KW-1185">Reference proteome</keyword>
<evidence type="ECO:0000259" key="1">
    <source>
        <dbReference type="PROSITE" id="PS51186"/>
    </source>
</evidence>
<comment type="caution">
    <text evidence="2">The sequence shown here is derived from an EMBL/GenBank/DDBJ whole genome shotgun (WGS) entry which is preliminary data.</text>
</comment>
<evidence type="ECO:0000313" key="3">
    <source>
        <dbReference type="Proteomes" id="UP000320593"/>
    </source>
</evidence>
<reference evidence="2 3" key="1">
    <citation type="submission" date="2019-07" db="EMBL/GenBank/DDBJ databases">
        <title>Genomic Encyclopedia of Archaeal and Bacterial Type Strains, Phase II (KMG-II): from individual species to whole genera.</title>
        <authorList>
            <person name="Goeker M."/>
        </authorList>
    </citation>
    <scope>NUCLEOTIDE SEQUENCE [LARGE SCALE GENOMIC DNA]</scope>
    <source>
        <strain evidence="2 3">ATCC BAA-252</strain>
    </source>
</reference>
<protein>
    <submittedName>
        <fullName evidence="2">Putative acetyltransferase</fullName>
    </submittedName>
</protein>
<dbReference type="CDD" id="cd04301">
    <property type="entry name" value="NAT_SF"/>
    <property type="match status" value="1"/>
</dbReference>
<dbReference type="SUPFAM" id="SSF55729">
    <property type="entry name" value="Acyl-CoA N-acyltransferases (Nat)"/>
    <property type="match status" value="1"/>
</dbReference>
<dbReference type="AlphaFoldDB" id="A0A562T7Q7"/>
<dbReference type="InterPro" id="IPR000182">
    <property type="entry name" value="GNAT_dom"/>
</dbReference>